<dbReference type="Proteomes" id="UP000285092">
    <property type="component" value="Unassembled WGS sequence"/>
</dbReference>
<reference evidence="2 3" key="1">
    <citation type="submission" date="2018-08" db="EMBL/GenBank/DDBJ databases">
        <title>Altererythrobacter sp.Ery1 and Ery12, the genome sequencing of novel strains in genus Alterythrobacter.</title>
        <authorList>
            <person name="Cheng H."/>
            <person name="Wu Y.-H."/>
            <person name="Fang C."/>
            <person name="Xu X.-W."/>
        </authorList>
    </citation>
    <scope>NUCLEOTIDE SEQUENCE [LARGE SCALE GENOMIC DNA]</scope>
    <source>
        <strain evidence="2 3">Ery1</strain>
    </source>
</reference>
<sequence length="89" mass="9727">MSKRDPNLVTSGLSGSQSKDGVSVEVNIFRLEDEGQWTLEVVNEKGTSIVWDDQFADDDAAFRAFEQVVADEGMATFLDSANVIPFPGQ</sequence>
<keyword evidence="3" id="KW-1185">Reference proteome</keyword>
<evidence type="ECO:0000313" key="3">
    <source>
        <dbReference type="Proteomes" id="UP000285092"/>
    </source>
</evidence>
<protein>
    <submittedName>
        <fullName evidence="2">Uncharacterized protein</fullName>
    </submittedName>
</protein>
<evidence type="ECO:0000313" key="2">
    <source>
        <dbReference type="EMBL" id="RIV79816.1"/>
    </source>
</evidence>
<gene>
    <name evidence="2" type="ORF">D2V04_07245</name>
</gene>
<accession>A0A418NKE6</accession>
<organism evidence="2 3">
    <name type="scientific">Pelagerythrobacter aerophilus</name>
    <dbReference type="NCBI Taxonomy" id="2306995"/>
    <lineage>
        <taxon>Bacteria</taxon>
        <taxon>Pseudomonadati</taxon>
        <taxon>Pseudomonadota</taxon>
        <taxon>Alphaproteobacteria</taxon>
        <taxon>Sphingomonadales</taxon>
        <taxon>Erythrobacteraceae</taxon>
        <taxon>Pelagerythrobacter</taxon>
    </lineage>
</organism>
<dbReference type="RefSeq" id="WP_119512645.1">
    <property type="nucleotide sequence ID" value="NZ_QXFK01000014.1"/>
</dbReference>
<evidence type="ECO:0000256" key="1">
    <source>
        <dbReference type="SAM" id="MobiDB-lite"/>
    </source>
</evidence>
<feature type="region of interest" description="Disordered" evidence="1">
    <location>
        <begin position="1"/>
        <end position="20"/>
    </location>
</feature>
<name>A0A418NKE6_9SPHN</name>
<feature type="compositionally biased region" description="Polar residues" evidence="1">
    <location>
        <begin position="8"/>
        <end position="20"/>
    </location>
</feature>
<dbReference type="AlphaFoldDB" id="A0A418NKE6"/>
<dbReference type="EMBL" id="QXFK01000014">
    <property type="protein sequence ID" value="RIV79816.1"/>
    <property type="molecule type" value="Genomic_DNA"/>
</dbReference>
<dbReference type="OrthoDB" id="7864523at2"/>
<comment type="caution">
    <text evidence="2">The sequence shown here is derived from an EMBL/GenBank/DDBJ whole genome shotgun (WGS) entry which is preliminary data.</text>
</comment>
<proteinExistence type="predicted"/>